<dbReference type="Proteomes" id="UP000245626">
    <property type="component" value="Unassembled WGS sequence"/>
</dbReference>
<name>A0ACD0NRS8_9BASI</name>
<proteinExistence type="predicted"/>
<protein>
    <submittedName>
        <fullName evidence="1">Metallo-dependent hydrolase</fullName>
    </submittedName>
</protein>
<sequence length="622" mass="71178">METSTEDRDVYLSRLNELKDVESRMRYDHEKLSNLSPLEIRANSIVSRLRQVEIEKVWEREVDVEVRAGPGGSNEKRPDLDRFAGMDFHGAREAGLLKLTSATADAPSTGSGSDQAYDSRGIRPPSNDTTSDLALWNVITKLPKGALLHCHMDGTVDVRFLISKAITTPGMHMRSSEPLTSVEALHRAEVRFLVLPPSQYREDKMVVVKSQDGEEETRRSLIYDESYEPATWVPFNQARSTFPFPHPYISPSCPHAEELPSHLFPQNAFDAYIHSLMTLTPHDSVPTIKNSKQAWSKFISTFGVASGLLGYEPTLKEYVKEMLRSHAEDGIAYTEARVNFLEEFMVREDGRPDLCHREWIEIYERAVEEVRREYEIQGRSDRFWGSGIIYSTVRIVDSERLRWHVEDCLELKRLFPERIVGFDLVGHEDPGITLREYLPELLRFKRRQKELGIEIPFLFHAGETLSDGEGADENLYDAILLGTKRIGHGLSLTKHPHLTQLCKRLDICVEICPISNQLLGYSSSVASHPTLLPLLNQNVPVVLSSDDPAIFENHGLSYDFYQLLVSSRATTLSSLAVLARRSIRYSQVEEDRRERWYQSFDRSWNEFLEWLDLRYSSILDSS</sequence>
<keyword evidence="2" id="KW-1185">Reference proteome</keyword>
<keyword evidence="1" id="KW-0378">Hydrolase</keyword>
<dbReference type="EMBL" id="KZ820183">
    <property type="protein sequence ID" value="PWN48550.1"/>
    <property type="molecule type" value="Genomic_DNA"/>
</dbReference>
<evidence type="ECO:0000313" key="2">
    <source>
        <dbReference type="Proteomes" id="UP000245626"/>
    </source>
</evidence>
<gene>
    <name evidence="1" type="ORF">IE53DRAFT_347299</name>
</gene>
<evidence type="ECO:0000313" key="1">
    <source>
        <dbReference type="EMBL" id="PWN48550.1"/>
    </source>
</evidence>
<organism evidence="1 2">
    <name type="scientific">Violaceomyces palustris</name>
    <dbReference type="NCBI Taxonomy" id="1673888"/>
    <lineage>
        <taxon>Eukaryota</taxon>
        <taxon>Fungi</taxon>
        <taxon>Dikarya</taxon>
        <taxon>Basidiomycota</taxon>
        <taxon>Ustilaginomycotina</taxon>
        <taxon>Ustilaginomycetes</taxon>
        <taxon>Violaceomycetales</taxon>
        <taxon>Violaceomycetaceae</taxon>
        <taxon>Violaceomyces</taxon>
    </lineage>
</organism>
<reference evidence="1 2" key="1">
    <citation type="journal article" date="2018" name="Mol. Biol. Evol.">
        <title>Broad Genomic Sampling Reveals a Smut Pathogenic Ancestry of the Fungal Clade Ustilaginomycotina.</title>
        <authorList>
            <person name="Kijpornyongpan T."/>
            <person name="Mondo S.J."/>
            <person name="Barry K."/>
            <person name="Sandor L."/>
            <person name="Lee J."/>
            <person name="Lipzen A."/>
            <person name="Pangilinan J."/>
            <person name="LaButti K."/>
            <person name="Hainaut M."/>
            <person name="Henrissat B."/>
            <person name="Grigoriev I.V."/>
            <person name="Spatafora J.W."/>
            <person name="Aime M.C."/>
        </authorList>
    </citation>
    <scope>NUCLEOTIDE SEQUENCE [LARGE SCALE GENOMIC DNA]</scope>
    <source>
        <strain evidence="1 2">SA 807</strain>
    </source>
</reference>
<accession>A0ACD0NRS8</accession>